<comment type="caution">
    <text evidence="1">The sequence shown here is derived from an EMBL/GenBank/DDBJ whole genome shotgun (WGS) entry which is preliminary data.</text>
</comment>
<proteinExistence type="predicted"/>
<evidence type="ECO:0000313" key="2">
    <source>
        <dbReference type="Proteomes" id="UP000178230"/>
    </source>
</evidence>
<reference evidence="1 2" key="1">
    <citation type="journal article" date="2016" name="Nat. Commun.">
        <title>Thousands of microbial genomes shed light on interconnected biogeochemical processes in an aquifer system.</title>
        <authorList>
            <person name="Anantharaman K."/>
            <person name="Brown C.T."/>
            <person name="Hug L.A."/>
            <person name="Sharon I."/>
            <person name="Castelle C.J."/>
            <person name="Probst A.J."/>
            <person name="Thomas B.C."/>
            <person name="Singh A."/>
            <person name="Wilkins M.J."/>
            <person name="Karaoz U."/>
            <person name="Brodie E.L."/>
            <person name="Williams K.H."/>
            <person name="Hubbard S.S."/>
            <person name="Banfield J.F."/>
        </authorList>
    </citation>
    <scope>NUCLEOTIDE SEQUENCE [LARGE SCALE GENOMIC DNA]</scope>
</reference>
<evidence type="ECO:0000313" key="1">
    <source>
        <dbReference type="EMBL" id="OGF99731.1"/>
    </source>
</evidence>
<gene>
    <name evidence="1" type="ORF">A2Y99_02055</name>
</gene>
<dbReference type="AlphaFoldDB" id="A0A1F5YIN8"/>
<organism evidence="1 2">
    <name type="scientific">Candidatus Gottesmanbacteria bacterium RBG_13_37_7</name>
    <dbReference type="NCBI Taxonomy" id="1798369"/>
    <lineage>
        <taxon>Bacteria</taxon>
        <taxon>Candidatus Gottesmaniibacteriota</taxon>
    </lineage>
</organism>
<protein>
    <submittedName>
        <fullName evidence="1">Uncharacterized protein</fullName>
    </submittedName>
</protein>
<dbReference type="Proteomes" id="UP000178230">
    <property type="component" value="Unassembled WGS sequence"/>
</dbReference>
<sequence length="91" mass="9315">MIPKINLWGNKPVVGLGVGVLVPPNVGVGVLVPPGEGVGVSGDGEVVGWLLIGVGVGVDRGLAGLDLQLVRLAAKKITKNIQNRFSIIDDI</sequence>
<dbReference type="EMBL" id="MFIY01000043">
    <property type="protein sequence ID" value="OGF99731.1"/>
    <property type="molecule type" value="Genomic_DNA"/>
</dbReference>
<accession>A0A1F5YIN8</accession>
<name>A0A1F5YIN8_9BACT</name>